<sequence length="1470" mass="162394">MTPAGNFQPEIKFRWCRTVGCRSQQVWLVLTSVTGTRVCLTWQPQLGWYEASPTPIPCGLHTGFILIQDKVRDAISGSLRVRERDYKVDPFHIVPHKFAVELFLQSDQTSPFWSDVPELRRRYLSSDHLERLATSSHKDSLSYHQFRGLGGRKWVSSTSLTYTEEVTSSNIPKNLARGDGRSRAHPRGLTRGRSHSQLRASSTSFDNLKDQGATSISSPNLSRAFQVAVDLSRASSKFLAGLSSTSSGVCLGFEDGSEPPSPDNKDTPNNNSPYAAGGETSADSEDAAGEGARRKKALYSSRDRSLHIEDLTGEEAWGQRREGVAKSFDGSNASSTSYEDLLANISSRRATFKTELNLLRFDTLAQERLVKEILAPSDSDFEDEEGACEVSDSDFAGHYGCVITFESRSSSMDDVGSPRALEDVLVSLTSNDSHPEVTFEPSQSRTHSSDMENDSEFNLGTPSSSERRQSEPKPGTAVTRSCLVPSSFENKILMPAPPIVNITPVSDTLLSDEPRDARLSTSQDSSPGHDDSFEGEDHQAMSEEEVNENEVGPGTSHLGENVTSTSGTSDPPVTPDIAEDDNFQYESLKHEDEHFPIDIRNIDSEDSMEGVVSKTHVRYDVEEKEACSRSEGDDDDRESGLYEITEPQPTTSLDGEVPTDSLSLVPLEDSQKATVREAKEFSEAQTFKKVSSDEGDVPKSSEEPTVQLHESESTSGVMKPREINSNENAEATCSTASVPGKTLENSGTGITYEVGERIRTLDDDGDHGRIFDNGTYEKGNDKAYDSESYESGDKGRTLESTTHNDNRGKNLDIRNIEGDRNRKSYDKTYRSDDRGRTLNVRTYENGDRGRTYKDGDRSSVLMRDEKGVSFDVDQKRTFPCTGGRTLTGSGDVGKPDVSGSLSSKKYRDYDRERNLKATAGGNTGKQDPSTAETSSHHLQERDAENHELHQFDQFVRLQDAGTQTRQTRRASKMTSTRMHKFNKSEDITTPSATKYSRSPLRSVQTESYVALPDRLSGPWSQRLARGSNAPPVSPGKPDLAALQRNLYNLVQGHENAVYLRQLQNGLQQQTHYAPRLAHLSSASDPSHHHQSVGKHHHSQHQSPIKHLHSPVHRHHEPPVHHHHESPALHHHQSPVKHHQSPTHHHHQSLPMKHHHYQSPIHHYHHSPNHQQPLPSVPQTSTPIQYKYPVMNSSIVQSSSSLAYFATRSSTTSRDLLGNRSSGVNYGGSASDLSRHHHASTFINHGGGGSSIRSVSSLPDLQYPTINHPGLTHTPRFSETNPGPSHAHSAFDVMVGSGSGARRKGLYWDSDSGGSTDSLIDEAEHITTTPLDPNIYHIYPPAHDRDMPQRKRHKQQRRRTRSHQGGFSAWRSEADSTSLAASSGRPYLPYRGDQLSPGQQVKVLAPGGGVAVARVLTNQKSSRQIIDKNRHISDPISCATVTVILLSEPNRLQGSVVTVPLEKVLLAWPKV</sequence>
<comment type="caution">
    <text evidence="2">The sequence shown here is derived from an EMBL/GenBank/DDBJ whole genome shotgun (WGS) entry which is preliminary data.</text>
</comment>
<dbReference type="EMBL" id="JARKIK010000007">
    <property type="protein sequence ID" value="KAK8750830.1"/>
    <property type="molecule type" value="Genomic_DNA"/>
</dbReference>
<feature type="region of interest" description="Disordered" evidence="1">
    <location>
        <begin position="621"/>
        <end position="833"/>
    </location>
</feature>
<feature type="region of interest" description="Disordered" evidence="1">
    <location>
        <begin position="171"/>
        <end position="217"/>
    </location>
</feature>
<feature type="compositionally biased region" description="Basic and acidic residues" evidence="1">
    <location>
        <begin position="669"/>
        <end position="682"/>
    </location>
</feature>
<organism evidence="2 3">
    <name type="scientific">Cherax quadricarinatus</name>
    <name type="common">Australian red claw crayfish</name>
    <dbReference type="NCBI Taxonomy" id="27406"/>
    <lineage>
        <taxon>Eukaryota</taxon>
        <taxon>Metazoa</taxon>
        <taxon>Ecdysozoa</taxon>
        <taxon>Arthropoda</taxon>
        <taxon>Crustacea</taxon>
        <taxon>Multicrustacea</taxon>
        <taxon>Malacostraca</taxon>
        <taxon>Eumalacostraca</taxon>
        <taxon>Eucarida</taxon>
        <taxon>Decapoda</taxon>
        <taxon>Pleocyemata</taxon>
        <taxon>Astacidea</taxon>
        <taxon>Parastacoidea</taxon>
        <taxon>Parastacidae</taxon>
        <taxon>Cherax</taxon>
    </lineage>
</organism>
<feature type="compositionally biased region" description="Basic and acidic residues" evidence="1">
    <location>
        <begin position="754"/>
        <end position="770"/>
    </location>
</feature>
<feature type="region of interest" description="Disordered" evidence="1">
    <location>
        <begin position="957"/>
        <end position="995"/>
    </location>
</feature>
<evidence type="ECO:0000313" key="3">
    <source>
        <dbReference type="Proteomes" id="UP001445076"/>
    </source>
</evidence>
<feature type="compositionally biased region" description="Basic and acidic residues" evidence="1">
    <location>
        <begin position="905"/>
        <end position="915"/>
    </location>
</feature>
<feature type="compositionally biased region" description="Basic and acidic residues" evidence="1">
    <location>
        <begin position="778"/>
        <end position="833"/>
    </location>
</feature>
<accession>A0AAW0Y626</accession>
<feature type="compositionally biased region" description="Polar residues" evidence="1">
    <location>
        <begin position="924"/>
        <end position="933"/>
    </location>
</feature>
<feature type="compositionally biased region" description="Polar residues" evidence="1">
    <location>
        <begin position="725"/>
        <end position="749"/>
    </location>
</feature>
<feature type="compositionally biased region" description="Basic residues" evidence="1">
    <location>
        <begin position="1128"/>
        <end position="1152"/>
    </location>
</feature>
<feature type="region of interest" description="Disordered" evidence="1">
    <location>
        <begin position="516"/>
        <end position="591"/>
    </location>
</feature>
<proteinExistence type="predicted"/>
<evidence type="ECO:0000256" key="1">
    <source>
        <dbReference type="SAM" id="MobiDB-lite"/>
    </source>
</evidence>
<protein>
    <submittedName>
        <fullName evidence="2">Uncharacterized protein</fullName>
    </submittedName>
</protein>
<feature type="region of interest" description="Disordered" evidence="1">
    <location>
        <begin position="1330"/>
        <end position="1380"/>
    </location>
</feature>
<dbReference type="Proteomes" id="UP001445076">
    <property type="component" value="Unassembled WGS sequence"/>
</dbReference>
<feature type="region of interest" description="Disordered" evidence="1">
    <location>
        <begin position="1080"/>
        <end position="1152"/>
    </location>
</feature>
<feature type="compositionally biased region" description="Polar residues" evidence="1">
    <location>
        <begin position="561"/>
        <end position="571"/>
    </location>
</feature>
<evidence type="ECO:0000313" key="2">
    <source>
        <dbReference type="EMBL" id="KAK8750830.1"/>
    </source>
</evidence>
<feature type="compositionally biased region" description="Basic residues" evidence="1">
    <location>
        <begin position="1088"/>
        <end position="1115"/>
    </location>
</feature>
<feature type="compositionally biased region" description="Basic and acidic residues" evidence="1">
    <location>
        <begin position="527"/>
        <end position="541"/>
    </location>
</feature>
<feature type="compositionally biased region" description="Basic residues" evidence="1">
    <location>
        <begin position="966"/>
        <end position="981"/>
    </location>
</feature>
<feature type="compositionally biased region" description="Basic residues" evidence="1">
    <location>
        <begin position="1349"/>
        <end position="1361"/>
    </location>
</feature>
<feature type="region of interest" description="Disordered" evidence="1">
    <location>
        <begin position="432"/>
        <end position="482"/>
    </location>
</feature>
<feature type="compositionally biased region" description="Polar residues" evidence="1">
    <location>
        <begin position="197"/>
        <end position="217"/>
    </location>
</feature>
<feature type="region of interest" description="Disordered" evidence="1">
    <location>
        <begin position="881"/>
        <end position="940"/>
    </location>
</feature>
<keyword evidence="3" id="KW-1185">Reference proteome</keyword>
<feature type="compositionally biased region" description="Basic and acidic residues" evidence="1">
    <location>
        <begin position="1116"/>
        <end position="1127"/>
    </location>
</feature>
<feature type="region of interest" description="Disordered" evidence="1">
    <location>
        <begin position="251"/>
        <end position="296"/>
    </location>
</feature>
<gene>
    <name evidence="2" type="ORF">OTU49_015019</name>
</gene>
<reference evidence="2 3" key="1">
    <citation type="journal article" date="2024" name="BMC Genomics">
        <title>Genome assembly of redclaw crayfish (Cherax quadricarinatus) provides insights into its immune adaptation and hypoxia tolerance.</title>
        <authorList>
            <person name="Liu Z."/>
            <person name="Zheng J."/>
            <person name="Li H."/>
            <person name="Fang K."/>
            <person name="Wang S."/>
            <person name="He J."/>
            <person name="Zhou D."/>
            <person name="Weng S."/>
            <person name="Chi M."/>
            <person name="Gu Z."/>
            <person name="He J."/>
            <person name="Li F."/>
            <person name="Wang M."/>
        </authorList>
    </citation>
    <scope>NUCLEOTIDE SEQUENCE [LARGE SCALE GENOMIC DNA]</scope>
    <source>
        <strain evidence="2">ZL_2023a</strain>
    </source>
</reference>
<feature type="compositionally biased region" description="Basic and acidic residues" evidence="1">
    <location>
        <begin position="621"/>
        <end position="631"/>
    </location>
</feature>
<name>A0AAW0Y626_CHEQU</name>
<feature type="compositionally biased region" description="Basic and acidic residues" evidence="1">
    <location>
        <begin position="690"/>
        <end position="702"/>
    </location>
</feature>
<feature type="compositionally biased region" description="Basic residues" evidence="1">
    <location>
        <begin position="183"/>
        <end position="196"/>
    </location>
</feature>